<protein>
    <submittedName>
        <fullName evidence="1">Uncharacterized protein</fullName>
    </submittedName>
</protein>
<dbReference type="AlphaFoldDB" id="A0A5C3EV40"/>
<sequence length="230" mass="24149">MLLLTSSLPSLDDLSVCDRPSPTPALQALGVMAAGVGSILPTEGADGKGPVIGLAESSEDHHRRAAPRRAVACSLALSTPIRLASHHLLAWRTMPPSFLLSMNAPQSCIPSYATLRFWLGRASMTNVCTHAARRGAALPLPTFLLACLPACLPVVWCGVVRSVPRAATRSLAVGHRTVSVQADSKANQHALRRLCRGVLQPAKAKAQQVQVQPCPALPCQAGPGEAAREA</sequence>
<name>A0A5C3EV40_9BASI</name>
<evidence type="ECO:0000313" key="2">
    <source>
        <dbReference type="Proteomes" id="UP000323386"/>
    </source>
</evidence>
<dbReference type="Proteomes" id="UP000323386">
    <property type="component" value="Unassembled WGS sequence"/>
</dbReference>
<organism evidence="1 2">
    <name type="scientific">Pseudozyma flocculosa</name>
    <dbReference type="NCBI Taxonomy" id="84751"/>
    <lineage>
        <taxon>Eukaryota</taxon>
        <taxon>Fungi</taxon>
        <taxon>Dikarya</taxon>
        <taxon>Basidiomycota</taxon>
        <taxon>Ustilaginomycotina</taxon>
        <taxon>Ustilaginomycetes</taxon>
        <taxon>Ustilaginales</taxon>
        <taxon>Ustilaginaceae</taxon>
        <taxon>Pseudozyma</taxon>
    </lineage>
</organism>
<dbReference type="EMBL" id="OOIP01000002">
    <property type="protein sequence ID" value="SPO35710.1"/>
    <property type="molecule type" value="Genomic_DNA"/>
</dbReference>
<evidence type="ECO:0000313" key="1">
    <source>
        <dbReference type="EMBL" id="SPO35710.1"/>
    </source>
</evidence>
<keyword evidence="2" id="KW-1185">Reference proteome</keyword>
<proteinExistence type="predicted"/>
<accession>A0A5C3EV40</accession>
<reference evidence="1 2" key="1">
    <citation type="submission" date="2018-03" db="EMBL/GenBank/DDBJ databases">
        <authorList>
            <person name="Guldener U."/>
        </authorList>
    </citation>
    <scope>NUCLEOTIDE SEQUENCE [LARGE SCALE GENOMIC DNA]</scope>
    <source>
        <strain evidence="1 2">DAOM196992</strain>
    </source>
</reference>
<gene>
    <name evidence="1" type="ORF">PSFLO_01181</name>
</gene>